<dbReference type="GO" id="GO:0030150">
    <property type="term" value="P:protein import into mitochondrial matrix"/>
    <property type="evidence" value="ECO:0007669"/>
    <property type="project" value="TreeGrafter"/>
</dbReference>
<protein>
    <recommendedName>
        <fullName evidence="6">DNL-type domain-containing protein</fullName>
    </recommendedName>
</protein>
<evidence type="ECO:0000256" key="1">
    <source>
        <dbReference type="ARBA" id="ARBA00022723"/>
    </source>
</evidence>
<sequence length="201" mass="22443">MSLSGTAAIGIRILASRCLNQRGASARVFRPVVSVMHNRYEHPHTRHAACSCFDGRRYLSASSDKDLNETTTKQPTKSQIPGTVLRGSGKQLAIVYTCGVCETRSIKQFTERAYMQGVVIVRCPGCSRQHLIADRLGYFDDNWDIQKVVQEQSGGNNAEFESVLEVDLEDFLGKEKFEQLLQQQHETEESKGETSSLANDK</sequence>
<evidence type="ECO:0000313" key="8">
    <source>
        <dbReference type="Proteomes" id="UP000198406"/>
    </source>
</evidence>
<dbReference type="AlphaFoldDB" id="A0A1Z5JJJ2"/>
<dbReference type="GO" id="GO:0008270">
    <property type="term" value="F:zinc ion binding"/>
    <property type="evidence" value="ECO:0007669"/>
    <property type="project" value="UniProtKB-KW"/>
</dbReference>
<evidence type="ECO:0000256" key="4">
    <source>
        <dbReference type="PROSITE-ProRule" id="PRU00834"/>
    </source>
</evidence>
<evidence type="ECO:0000256" key="2">
    <source>
        <dbReference type="ARBA" id="ARBA00022771"/>
    </source>
</evidence>
<keyword evidence="2 4" id="KW-0863">Zinc-finger</keyword>
<accession>A0A1Z5JJJ2</accession>
<name>A0A1Z5JJJ2_FISSO</name>
<dbReference type="InterPro" id="IPR007853">
    <property type="entry name" value="Znf_DNL-typ"/>
</dbReference>
<evidence type="ECO:0000259" key="6">
    <source>
        <dbReference type="PROSITE" id="PS51501"/>
    </source>
</evidence>
<comment type="caution">
    <text evidence="7">The sequence shown here is derived from an EMBL/GenBank/DDBJ whole genome shotgun (WGS) entry which is preliminary data.</text>
</comment>
<reference evidence="7 8" key="1">
    <citation type="journal article" date="2015" name="Plant Cell">
        <title>Oil accumulation by the oleaginous diatom Fistulifera solaris as revealed by the genome and transcriptome.</title>
        <authorList>
            <person name="Tanaka T."/>
            <person name="Maeda Y."/>
            <person name="Veluchamy A."/>
            <person name="Tanaka M."/>
            <person name="Abida H."/>
            <person name="Marechal E."/>
            <person name="Bowler C."/>
            <person name="Muto M."/>
            <person name="Sunaga Y."/>
            <person name="Tanaka M."/>
            <person name="Yoshino T."/>
            <person name="Taniguchi T."/>
            <person name="Fukuda Y."/>
            <person name="Nemoto M."/>
            <person name="Matsumoto M."/>
            <person name="Wong P.S."/>
            <person name="Aburatani S."/>
            <person name="Fujibuchi W."/>
        </authorList>
    </citation>
    <scope>NUCLEOTIDE SEQUENCE [LARGE SCALE GENOMIC DNA]</scope>
    <source>
        <strain evidence="7 8">JPCC DA0580</strain>
    </source>
</reference>
<dbReference type="InterPro" id="IPR024158">
    <property type="entry name" value="Mt_import_TIM15"/>
</dbReference>
<dbReference type="GO" id="GO:0006457">
    <property type="term" value="P:protein folding"/>
    <property type="evidence" value="ECO:0007669"/>
    <property type="project" value="TreeGrafter"/>
</dbReference>
<dbReference type="PANTHER" id="PTHR20922">
    <property type="entry name" value="DNL-TYPE ZINC FINGER PROTEIN"/>
    <property type="match status" value="1"/>
</dbReference>
<dbReference type="GO" id="GO:0005739">
    <property type="term" value="C:mitochondrion"/>
    <property type="evidence" value="ECO:0007669"/>
    <property type="project" value="TreeGrafter"/>
</dbReference>
<gene>
    <name evidence="7" type="ORF">FisN_20Hh206</name>
</gene>
<dbReference type="EMBL" id="BDSP01000076">
    <property type="protein sequence ID" value="GAX14173.1"/>
    <property type="molecule type" value="Genomic_DNA"/>
</dbReference>
<dbReference type="Proteomes" id="UP000198406">
    <property type="component" value="Unassembled WGS sequence"/>
</dbReference>
<keyword evidence="1" id="KW-0479">Metal-binding</keyword>
<dbReference type="OrthoDB" id="512667at2759"/>
<evidence type="ECO:0000313" key="7">
    <source>
        <dbReference type="EMBL" id="GAX14173.1"/>
    </source>
</evidence>
<feature type="region of interest" description="Disordered" evidence="5">
    <location>
        <begin position="182"/>
        <end position="201"/>
    </location>
</feature>
<feature type="domain" description="DNL-type" evidence="6">
    <location>
        <begin position="87"/>
        <end position="201"/>
    </location>
</feature>
<dbReference type="GO" id="GO:0050821">
    <property type="term" value="P:protein stabilization"/>
    <property type="evidence" value="ECO:0007669"/>
    <property type="project" value="TreeGrafter"/>
</dbReference>
<evidence type="ECO:0000256" key="5">
    <source>
        <dbReference type="SAM" id="MobiDB-lite"/>
    </source>
</evidence>
<dbReference type="PANTHER" id="PTHR20922:SF13">
    <property type="entry name" value="DNL-TYPE ZINC FINGER PROTEIN"/>
    <property type="match status" value="1"/>
</dbReference>
<proteinExistence type="predicted"/>
<dbReference type="PROSITE" id="PS51501">
    <property type="entry name" value="ZF_DNL"/>
    <property type="match status" value="1"/>
</dbReference>
<keyword evidence="8" id="KW-1185">Reference proteome</keyword>
<dbReference type="GO" id="GO:0051087">
    <property type="term" value="F:protein-folding chaperone binding"/>
    <property type="evidence" value="ECO:0007669"/>
    <property type="project" value="TreeGrafter"/>
</dbReference>
<dbReference type="Pfam" id="PF05180">
    <property type="entry name" value="zf-DNL"/>
    <property type="match status" value="1"/>
</dbReference>
<evidence type="ECO:0000256" key="3">
    <source>
        <dbReference type="ARBA" id="ARBA00022833"/>
    </source>
</evidence>
<dbReference type="InParanoid" id="A0A1Z5JJJ2"/>
<organism evidence="7 8">
    <name type="scientific">Fistulifera solaris</name>
    <name type="common">Oleaginous diatom</name>
    <dbReference type="NCBI Taxonomy" id="1519565"/>
    <lineage>
        <taxon>Eukaryota</taxon>
        <taxon>Sar</taxon>
        <taxon>Stramenopiles</taxon>
        <taxon>Ochrophyta</taxon>
        <taxon>Bacillariophyta</taxon>
        <taxon>Bacillariophyceae</taxon>
        <taxon>Bacillariophycidae</taxon>
        <taxon>Naviculales</taxon>
        <taxon>Naviculaceae</taxon>
        <taxon>Fistulifera</taxon>
    </lineage>
</organism>
<keyword evidence="3" id="KW-0862">Zinc</keyword>